<dbReference type="AlphaFoldDB" id="A0A1I7Y952"/>
<evidence type="ECO:0000313" key="2">
    <source>
        <dbReference type="WBParaSite" id="L893_g13741.t1"/>
    </source>
</evidence>
<proteinExistence type="predicted"/>
<organism evidence="1 2">
    <name type="scientific">Steinernema glaseri</name>
    <dbReference type="NCBI Taxonomy" id="37863"/>
    <lineage>
        <taxon>Eukaryota</taxon>
        <taxon>Metazoa</taxon>
        <taxon>Ecdysozoa</taxon>
        <taxon>Nematoda</taxon>
        <taxon>Chromadorea</taxon>
        <taxon>Rhabditida</taxon>
        <taxon>Tylenchina</taxon>
        <taxon>Panagrolaimomorpha</taxon>
        <taxon>Strongyloidoidea</taxon>
        <taxon>Steinernematidae</taxon>
        <taxon>Steinernema</taxon>
    </lineage>
</organism>
<sequence length="166" mass="19036">MSIEDSSRISRNLLSLRLPVDTVDLYIRKEESLLAVEQFLESTGPLYSMNISCRNCVVKQSTVDSLIEKFLPVDGSRFTVGGNIHLAKEQLERLILKCELSDKKMEIEVSPEGSTDSSKVTDFFDFDKYYPRKAVQVRKVTATREGAKSEVLVEFLTDAYIRWEWK</sequence>
<reference evidence="2" key="1">
    <citation type="submission" date="2016-11" db="UniProtKB">
        <authorList>
            <consortium name="WormBaseParasite"/>
        </authorList>
    </citation>
    <scope>IDENTIFICATION</scope>
</reference>
<dbReference type="WBParaSite" id="L893_g13741.t1">
    <property type="protein sequence ID" value="L893_g13741.t1"/>
    <property type="gene ID" value="L893_g13741"/>
</dbReference>
<name>A0A1I7Y952_9BILA</name>
<accession>A0A1I7Y952</accession>
<keyword evidence="1" id="KW-1185">Reference proteome</keyword>
<protein>
    <submittedName>
        <fullName evidence="2">Fe-S_biosyn domain-containing protein</fullName>
    </submittedName>
</protein>
<evidence type="ECO:0000313" key="1">
    <source>
        <dbReference type="Proteomes" id="UP000095287"/>
    </source>
</evidence>
<dbReference type="Proteomes" id="UP000095287">
    <property type="component" value="Unplaced"/>
</dbReference>